<dbReference type="InterPro" id="IPR011663">
    <property type="entry name" value="UTRA"/>
</dbReference>
<dbReference type="GO" id="GO:0003677">
    <property type="term" value="F:DNA binding"/>
    <property type="evidence" value="ECO:0007669"/>
    <property type="project" value="UniProtKB-KW"/>
</dbReference>
<reference evidence="5" key="1">
    <citation type="submission" date="2008-01" db="EMBL/GenBank/DDBJ databases">
        <title>Complete sequence of chromosome of Caulobacter sp. K31.</title>
        <authorList>
            <consortium name="US DOE Joint Genome Institute"/>
            <person name="Copeland A."/>
            <person name="Lucas S."/>
            <person name="Lapidus A."/>
            <person name="Barry K."/>
            <person name="Glavina del Rio T."/>
            <person name="Dalin E."/>
            <person name="Tice H."/>
            <person name="Pitluck S."/>
            <person name="Bruce D."/>
            <person name="Goodwin L."/>
            <person name="Thompson L.S."/>
            <person name="Brettin T."/>
            <person name="Detter J.C."/>
            <person name="Han C."/>
            <person name="Schmutz J."/>
            <person name="Larimer F."/>
            <person name="Land M."/>
            <person name="Hauser L."/>
            <person name="Kyrpides N."/>
            <person name="Kim E."/>
            <person name="Stephens C."/>
            <person name="Richardson P."/>
        </authorList>
    </citation>
    <scope>NUCLEOTIDE SEQUENCE [LARGE SCALE GENOMIC DNA]</scope>
    <source>
        <strain evidence="5">K31</strain>
    </source>
</reference>
<dbReference type="InterPro" id="IPR050679">
    <property type="entry name" value="Bact_HTH_transcr_reg"/>
</dbReference>
<dbReference type="SMART" id="SM00345">
    <property type="entry name" value="HTH_GNTR"/>
    <property type="match status" value="1"/>
</dbReference>
<dbReference type="CDD" id="cd07377">
    <property type="entry name" value="WHTH_GntR"/>
    <property type="match status" value="1"/>
</dbReference>
<dbReference type="GO" id="GO:0003700">
    <property type="term" value="F:DNA-binding transcription factor activity"/>
    <property type="evidence" value="ECO:0007669"/>
    <property type="project" value="InterPro"/>
</dbReference>
<organism evidence="5">
    <name type="scientific">Caulobacter sp. (strain K31)</name>
    <dbReference type="NCBI Taxonomy" id="366602"/>
    <lineage>
        <taxon>Bacteria</taxon>
        <taxon>Pseudomonadati</taxon>
        <taxon>Pseudomonadota</taxon>
        <taxon>Alphaproteobacteria</taxon>
        <taxon>Caulobacterales</taxon>
        <taxon>Caulobacteraceae</taxon>
        <taxon>Caulobacter</taxon>
    </lineage>
</organism>
<dbReference type="Gene3D" id="1.10.10.10">
    <property type="entry name" value="Winged helix-like DNA-binding domain superfamily/Winged helix DNA-binding domain"/>
    <property type="match status" value="1"/>
</dbReference>
<evidence type="ECO:0000259" key="4">
    <source>
        <dbReference type="PROSITE" id="PS50949"/>
    </source>
</evidence>
<dbReference type="PANTHER" id="PTHR44846">
    <property type="entry name" value="MANNOSYL-D-GLYCERATE TRANSPORT/METABOLISM SYSTEM REPRESSOR MNGR-RELATED"/>
    <property type="match status" value="1"/>
</dbReference>
<keyword evidence="3" id="KW-0804">Transcription</keyword>
<evidence type="ECO:0000313" key="5">
    <source>
        <dbReference type="EMBL" id="ABZ69428.1"/>
    </source>
</evidence>
<dbReference type="FunFam" id="1.10.10.10:FF:000079">
    <property type="entry name" value="GntR family transcriptional regulator"/>
    <property type="match status" value="1"/>
</dbReference>
<gene>
    <name evidence="5" type="ordered locus">Caul_0291</name>
</gene>
<dbReference type="Gene3D" id="3.40.1410.10">
    <property type="entry name" value="Chorismate lyase-like"/>
    <property type="match status" value="1"/>
</dbReference>
<name>B0T4C8_CAUSK</name>
<keyword evidence="1" id="KW-0805">Transcription regulation</keyword>
<dbReference type="AlphaFoldDB" id="B0T4C8"/>
<dbReference type="InterPro" id="IPR028978">
    <property type="entry name" value="Chorismate_lyase_/UTRA_dom_sf"/>
</dbReference>
<dbReference type="EMBL" id="CP000927">
    <property type="protein sequence ID" value="ABZ69428.1"/>
    <property type="molecule type" value="Genomic_DNA"/>
</dbReference>
<keyword evidence="2" id="KW-0238">DNA-binding</keyword>
<evidence type="ECO:0000256" key="1">
    <source>
        <dbReference type="ARBA" id="ARBA00023015"/>
    </source>
</evidence>
<proteinExistence type="predicted"/>
<dbReference type="SUPFAM" id="SSF46785">
    <property type="entry name" value="Winged helix' DNA-binding domain"/>
    <property type="match status" value="1"/>
</dbReference>
<dbReference type="STRING" id="366602.Caul_0291"/>
<dbReference type="Pfam" id="PF00392">
    <property type="entry name" value="GntR"/>
    <property type="match status" value="1"/>
</dbReference>
<sequence>MTMFSERIGGLDGHGQDHAPLYKQLQRALREAIQKKILGPDDALPAERDMAEEFGISRITVRKALDGLVGEGLLTRRQGAGTFVAARVEKSFSKLSSFTEDMISRGRTPRSEWISKAEGSVTPEESLTLGLSPGTPVYRFNRIRYADGAPMAVEYSTVAGFALPSAEAVGTSLYEALEATGHRPARALQRLRAVLFTAEHADLLGVPVKDAGLLIERRGFLKDGRTVEITQSYYRGDAYDFVAELNALS</sequence>
<dbReference type="Pfam" id="PF07702">
    <property type="entry name" value="UTRA"/>
    <property type="match status" value="1"/>
</dbReference>
<dbReference type="InterPro" id="IPR000524">
    <property type="entry name" value="Tscrpt_reg_HTH_GntR"/>
</dbReference>
<evidence type="ECO:0000256" key="2">
    <source>
        <dbReference type="ARBA" id="ARBA00023125"/>
    </source>
</evidence>
<accession>B0T4C8</accession>
<dbReference type="SMART" id="SM00866">
    <property type="entry name" value="UTRA"/>
    <property type="match status" value="1"/>
</dbReference>
<dbReference type="SUPFAM" id="SSF64288">
    <property type="entry name" value="Chorismate lyase-like"/>
    <property type="match status" value="1"/>
</dbReference>
<evidence type="ECO:0000256" key="3">
    <source>
        <dbReference type="ARBA" id="ARBA00023163"/>
    </source>
</evidence>
<dbReference type="PANTHER" id="PTHR44846:SF1">
    <property type="entry name" value="MANNOSYL-D-GLYCERATE TRANSPORT_METABOLISM SYSTEM REPRESSOR MNGR-RELATED"/>
    <property type="match status" value="1"/>
</dbReference>
<dbReference type="HOGENOM" id="CLU_063236_3_1_5"/>
<dbReference type="InterPro" id="IPR036388">
    <property type="entry name" value="WH-like_DNA-bd_sf"/>
</dbReference>
<dbReference type="PROSITE" id="PS50949">
    <property type="entry name" value="HTH_GNTR"/>
    <property type="match status" value="1"/>
</dbReference>
<dbReference type="KEGG" id="cak:Caul_0291"/>
<protein>
    <submittedName>
        <fullName evidence="5">Transcriptional regulator, GntR family</fullName>
    </submittedName>
</protein>
<dbReference type="InterPro" id="IPR036390">
    <property type="entry name" value="WH_DNA-bd_sf"/>
</dbReference>
<dbReference type="GO" id="GO:0045892">
    <property type="term" value="P:negative regulation of DNA-templated transcription"/>
    <property type="evidence" value="ECO:0007669"/>
    <property type="project" value="TreeGrafter"/>
</dbReference>
<feature type="domain" description="HTH gntR-type" evidence="4">
    <location>
        <begin position="19"/>
        <end position="87"/>
    </location>
</feature>
<dbReference type="eggNOG" id="COG2188">
    <property type="taxonomic scope" value="Bacteria"/>
</dbReference>
<dbReference type="PRINTS" id="PR00035">
    <property type="entry name" value="HTHGNTR"/>
</dbReference>